<dbReference type="InterPro" id="IPR013201">
    <property type="entry name" value="Prot_inhib_I29"/>
</dbReference>
<dbReference type="Gene3D" id="3.90.70.10">
    <property type="entry name" value="Cysteine proteinases"/>
    <property type="match status" value="1"/>
</dbReference>
<name>A0A6P8NWL3_GEOSA</name>
<keyword evidence="6" id="KW-1185">Reference proteome</keyword>
<accession>A0A6P8NWL3</accession>
<feature type="domain" description="Peptidase C1A papain C-terminal" evidence="4">
    <location>
        <begin position="115"/>
        <end position="323"/>
    </location>
</feature>
<dbReference type="AlphaFoldDB" id="A0A6P8NWL3"/>
<dbReference type="GO" id="GO:0008234">
    <property type="term" value="F:cysteine-type peptidase activity"/>
    <property type="evidence" value="ECO:0007669"/>
    <property type="project" value="InterPro"/>
</dbReference>
<dbReference type="CDD" id="cd02248">
    <property type="entry name" value="Peptidase_C1A"/>
    <property type="match status" value="1"/>
</dbReference>
<dbReference type="PROSITE" id="PS00640">
    <property type="entry name" value="THIOL_PROTEASE_ASN"/>
    <property type="match status" value="1"/>
</dbReference>
<evidence type="ECO:0000256" key="2">
    <source>
        <dbReference type="ARBA" id="ARBA00023157"/>
    </source>
</evidence>
<dbReference type="InterPro" id="IPR025660">
    <property type="entry name" value="Pept_his_AS"/>
</dbReference>
<dbReference type="PROSITE" id="PS00639">
    <property type="entry name" value="THIOL_PROTEASE_HIS"/>
    <property type="match status" value="1"/>
</dbReference>
<dbReference type="GO" id="GO:0006508">
    <property type="term" value="P:proteolysis"/>
    <property type="evidence" value="ECO:0007669"/>
    <property type="project" value="InterPro"/>
</dbReference>
<evidence type="ECO:0000259" key="4">
    <source>
        <dbReference type="SMART" id="SM00645"/>
    </source>
</evidence>
<organism evidence="6 7">
    <name type="scientific">Geotrypetes seraphini</name>
    <name type="common">Gaboon caecilian</name>
    <name type="synonym">Caecilia seraphini</name>
    <dbReference type="NCBI Taxonomy" id="260995"/>
    <lineage>
        <taxon>Eukaryota</taxon>
        <taxon>Metazoa</taxon>
        <taxon>Chordata</taxon>
        <taxon>Craniata</taxon>
        <taxon>Vertebrata</taxon>
        <taxon>Euteleostomi</taxon>
        <taxon>Amphibia</taxon>
        <taxon>Gymnophiona</taxon>
        <taxon>Geotrypetes</taxon>
    </lineage>
</organism>
<reference evidence="7" key="1">
    <citation type="submission" date="2025-08" db="UniProtKB">
        <authorList>
            <consortium name="RefSeq"/>
        </authorList>
    </citation>
    <scope>IDENTIFICATION</scope>
</reference>
<evidence type="ECO:0000259" key="5">
    <source>
        <dbReference type="SMART" id="SM00848"/>
    </source>
</evidence>
<dbReference type="InterPro" id="IPR000668">
    <property type="entry name" value="Peptidase_C1A_C"/>
</dbReference>
<dbReference type="InterPro" id="IPR039417">
    <property type="entry name" value="Peptidase_C1A_papain-like"/>
</dbReference>
<dbReference type="FunFam" id="3.90.70.10:FF:000103">
    <property type="entry name" value="Hypothetical LOC496748"/>
    <property type="match status" value="1"/>
</dbReference>
<dbReference type="KEGG" id="gsh:117348031"/>
<dbReference type="Proteomes" id="UP000515159">
    <property type="component" value="Chromosome 14"/>
</dbReference>
<evidence type="ECO:0000256" key="3">
    <source>
        <dbReference type="SAM" id="SignalP"/>
    </source>
</evidence>
<feature type="domain" description="Cathepsin propeptide inhibitor" evidence="5">
    <location>
        <begin position="28"/>
        <end position="88"/>
    </location>
</feature>
<dbReference type="PANTHER" id="PTHR12411">
    <property type="entry name" value="CYSTEINE PROTEASE FAMILY C1-RELATED"/>
    <property type="match status" value="1"/>
</dbReference>
<dbReference type="InParanoid" id="A0A6P8NWL3"/>
<feature type="chain" id="PRO_5028380284" evidence="3">
    <location>
        <begin position="21"/>
        <end position="325"/>
    </location>
</feature>
<evidence type="ECO:0000313" key="7">
    <source>
        <dbReference type="RefSeq" id="XP_033775519.1"/>
    </source>
</evidence>
<evidence type="ECO:0000313" key="6">
    <source>
        <dbReference type="Proteomes" id="UP000515159"/>
    </source>
</evidence>
<dbReference type="RefSeq" id="XP_033775519.1">
    <property type="nucleotide sequence ID" value="XM_033919628.1"/>
</dbReference>
<dbReference type="GeneID" id="117348031"/>
<keyword evidence="3" id="KW-0732">Signal</keyword>
<dbReference type="InterPro" id="IPR025661">
    <property type="entry name" value="Pept_asp_AS"/>
</dbReference>
<proteinExistence type="inferred from homology"/>
<dbReference type="Pfam" id="PF00112">
    <property type="entry name" value="Peptidase_C1"/>
    <property type="match status" value="1"/>
</dbReference>
<dbReference type="Pfam" id="PF08246">
    <property type="entry name" value="Inhibitor_I29"/>
    <property type="match status" value="1"/>
</dbReference>
<keyword evidence="2" id="KW-1015">Disulfide bond</keyword>
<dbReference type="SMART" id="SM00848">
    <property type="entry name" value="Inhibitor_I29"/>
    <property type="match status" value="1"/>
</dbReference>
<dbReference type="SMART" id="SM00645">
    <property type="entry name" value="Pept_C1"/>
    <property type="match status" value="1"/>
</dbReference>
<dbReference type="InterPro" id="IPR013128">
    <property type="entry name" value="Peptidase_C1A"/>
</dbReference>
<gene>
    <name evidence="7" type="primary">LOC117348031</name>
</gene>
<dbReference type="SUPFAM" id="SSF54001">
    <property type="entry name" value="Cysteine proteinases"/>
    <property type="match status" value="1"/>
</dbReference>
<sequence>MYSEKFLLVLASVLICNALALESLDNEWKLWQSNYGKKYSTPREEEYRRKIWESNWHMVTEHNQQANQGNATYRMKMNHFADKSEKELAKASCFRLPTPEERNLQSYREVNYGELPPSVDWREENCVTGVKNQGSFCGSCWAFATVGTIESRYCIKSGKLIEFSEQQLVDCDHSNFGCCGGFPLSAFEYAVQYGLMKSSNYKYKGHGTECRYKERLVMSLNSSKFYDLSGEENMASALAIDGPMSVAFAVAFPFYFYSEGIFDGWCAGGLNHAMLAVGYGVENHEQYWIVKNSWGDSWGDDGYVKIRRNVNQCMIGMMASAADLM</sequence>
<evidence type="ECO:0000256" key="1">
    <source>
        <dbReference type="ARBA" id="ARBA00008455"/>
    </source>
</evidence>
<dbReference type="OrthoDB" id="498368at2759"/>
<comment type="similarity">
    <text evidence="1">Belongs to the peptidase C1 family.</text>
</comment>
<dbReference type="InterPro" id="IPR038765">
    <property type="entry name" value="Papain-like_cys_pep_sf"/>
</dbReference>
<feature type="signal peptide" evidence="3">
    <location>
        <begin position="1"/>
        <end position="20"/>
    </location>
</feature>
<dbReference type="PRINTS" id="PR00705">
    <property type="entry name" value="PAPAIN"/>
</dbReference>
<protein>
    <submittedName>
        <fullName evidence="7">Ervatamin-B-like</fullName>
    </submittedName>
</protein>